<dbReference type="PROSITE" id="PS50110">
    <property type="entry name" value="RESPONSE_REGULATORY"/>
    <property type="match status" value="1"/>
</dbReference>
<dbReference type="EMBL" id="DVIQ01000079">
    <property type="protein sequence ID" value="HIS32426.1"/>
    <property type="molecule type" value="Genomic_DNA"/>
</dbReference>
<protein>
    <recommendedName>
        <fullName evidence="1">Stage 0 sporulation protein A homolog</fullName>
    </recommendedName>
</protein>
<dbReference type="InterPro" id="IPR036388">
    <property type="entry name" value="WH-like_DNA-bd_sf"/>
</dbReference>
<dbReference type="GO" id="GO:0000976">
    <property type="term" value="F:transcription cis-regulatory region binding"/>
    <property type="evidence" value="ECO:0007669"/>
    <property type="project" value="TreeGrafter"/>
</dbReference>
<dbReference type="InterPro" id="IPR016032">
    <property type="entry name" value="Sig_transdc_resp-reg_C-effctor"/>
</dbReference>
<dbReference type="Pfam" id="PF00486">
    <property type="entry name" value="Trans_reg_C"/>
    <property type="match status" value="1"/>
</dbReference>
<evidence type="ECO:0000256" key="2">
    <source>
        <dbReference type="ARBA" id="ARBA00023015"/>
    </source>
</evidence>
<evidence type="ECO:0000256" key="6">
    <source>
        <dbReference type="PROSITE-ProRule" id="PRU00169"/>
    </source>
</evidence>
<evidence type="ECO:0000256" key="5">
    <source>
        <dbReference type="ARBA" id="ARBA00024867"/>
    </source>
</evidence>
<dbReference type="SUPFAM" id="SSF46894">
    <property type="entry name" value="C-terminal effector domain of the bipartite response regulators"/>
    <property type="match status" value="1"/>
</dbReference>
<evidence type="ECO:0000259" key="9">
    <source>
        <dbReference type="PROSITE" id="PS51755"/>
    </source>
</evidence>
<organism evidence="10 11">
    <name type="scientific">Candidatus Limivivens intestinipullorum</name>
    <dbReference type="NCBI Taxonomy" id="2840858"/>
    <lineage>
        <taxon>Bacteria</taxon>
        <taxon>Bacillati</taxon>
        <taxon>Bacillota</taxon>
        <taxon>Clostridia</taxon>
        <taxon>Lachnospirales</taxon>
        <taxon>Lachnospiraceae</taxon>
        <taxon>Lachnospiraceae incertae sedis</taxon>
        <taxon>Candidatus Limivivens</taxon>
    </lineage>
</organism>
<dbReference type="Proteomes" id="UP000823935">
    <property type="component" value="Unassembled WGS sequence"/>
</dbReference>
<reference evidence="10" key="1">
    <citation type="submission" date="2020-10" db="EMBL/GenBank/DDBJ databases">
        <authorList>
            <person name="Gilroy R."/>
        </authorList>
    </citation>
    <scope>NUCLEOTIDE SEQUENCE</scope>
    <source>
        <strain evidence="10">CHK190-19873</strain>
    </source>
</reference>
<evidence type="ECO:0000256" key="4">
    <source>
        <dbReference type="ARBA" id="ARBA00023163"/>
    </source>
</evidence>
<feature type="domain" description="Response regulatory" evidence="8">
    <location>
        <begin position="2"/>
        <end position="116"/>
    </location>
</feature>
<dbReference type="InterPro" id="IPR039420">
    <property type="entry name" value="WalR-like"/>
</dbReference>
<dbReference type="Gene3D" id="3.40.50.2300">
    <property type="match status" value="1"/>
</dbReference>
<keyword evidence="2" id="KW-0805">Transcription regulation</keyword>
<gene>
    <name evidence="10" type="ORF">IAB44_12925</name>
</gene>
<evidence type="ECO:0000256" key="1">
    <source>
        <dbReference type="ARBA" id="ARBA00018672"/>
    </source>
</evidence>
<evidence type="ECO:0000313" key="10">
    <source>
        <dbReference type="EMBL" id="HIS32426.1"/>
    </source>
</evidence>
<evidence type="ECO:0000259" key="8">
    <source>
        <dbReference type="PROSITE" id="PS50110"/>
    </source>
</evidence>
<dbReference type="SMART" id="SM00448">
    <property type="entry name" value="REC"/>
    <property type="match status" value="1"/>
</dbReference>
<sequence>MTIWIVEDDAVILEGLTYSLTQEGYQVFTSGTVRDALVLLEQNTPFDFCLLDVMLPDGTGFEICRAIRARSQVPILFLTACSDEVNTVMALEQGADDYIAKPFHLRELLARMKAILRRTQGASGQTPSLIQVGENQINTQTAKVTRGGEEVVLTATEYRLLLVFLNHRGQNLSRQQILDCLWDEAGDFVNDNTLTVYIKRLRQKLGDTEENHLIKTIRGYGYRMDRQ</sequence>
<accession>A0A9D1EVC0</accession>
<name>A0A9D1EVC0_9FIRM</name>
<dbReference type="AlphaFoldDB" id="A0A9D1EVC0"/>
<dbReference type="PANTHER" id="PTHR48111">
    <property type="entry name" value="REGULATOR OF RPOS"/>
    <property type="match status" value="1"/>
</dbReference>
<proteinExistence type="predicted"/>
<dbReference type="Gene3D" id="6.10.250.690">
    <property type="match status" value="1"/>
</dbReference>
<dbReference type="InterPro" id="IPR001789">
    <property type="entry name" value="Sig_transdc_resp-reg_receiver"/>
</dbReference>
<evidence type="ECO:0000256" key="3">
    <source>
        <dbReference type="ARBA" id="ARBA00023125"/>
    </source>
</evidence>
<dbReference type="GO" id="GO:0006355">
    <property type="term" value="P:regulation of DNA-templated transcription"/>
    <property type="evidence" value="ECO:0007669"/>
    <property type="project" value="InterPro"/>
</dbReference>
<dbReference type="SMART" id="SM00862">
    <property type="entry name" value="Trans_reg_C"/>
    <property type="match status" value="1"/>
</dbReference>
<dbReference type="InterPro" id="IPR001867">
    <property type="entry name" value="OmpR/PhoB-type_DNA-bd"/>
</dbReference>
<keyword evidence="4" id="KW-0804">Transcription</keyword>
<keyword evidence="6" id="KW-0597">Phosphoprotein</keyword>
<dbReference type="CDD" id="cd00383">
    <property type="entry name" value="trans_reg_C"/>
    <property type="match status" value="1"/>
</dbReference>
<comment type="function">
    <text evidence="5">May play the central regulatory role in sporulation. It may be an element of the effector pathway responsible for the activation of sporulation genes in response to nutritional stress. Spo0A may act in concert with spo0H (a sigma factor) to control the expression of some genes that are critical to the sporulation process.</text>
</comment>
<feature type="modified residue" description="4-aspartylphosphate" evidence="6">
    <location>
        <position position="52"/>
    </location>
</feature>
<feature type="domain" description="OmpR/PhoB-type" evidence="9">
    <location>
        <begin position="127"/>
        <end position="226"/>
    </location>
</feature>
<dbReference type="GO" id="GO:0032993">
    <property type="term" value="C:protein-DNA complex"/>
    <property type="evidence" value="ECO:0007669"/>
    <property type="project" value="TreeGrafter"/>
</dbReference>
<reference evidence="10" key="2">
    <citation type="journal article" date="2021" name="PeerJ">
        <title>Extensive microbial diversity within the chicken gut microbiome revealed by metagenomics and culture.</title>
        <authorList>
            <person name="Gilroy R."/>
            <person name="Ravi A."/>
            <person name="Getino M."/>
            <person name="Pursley I."/>
            <person name="Horton D.L."/>
            <person name="Alikhan N.F."/>
            <person name="Baker D."/>
            <person name="Gharbi K."/>
            <person name="Hall N."/>
            <person name="Watson M."/>
            <person name="Adriaenssens E.M."/>
            <person name="Foster-Nyarko E."/>
            <person name="Jarju S."/>
            <person name="Secka A."/>
            <person name="Antonio M."/>
            <person name="Oren A."/>
            <person name="Chaudhuri R.R."/>
            <person name="La Ragione R."/>
            <person name="Hildebrand F."/>
            <person name="Pallen M.J."/>
        </authorList>
    </citation>
    <scope>NUCLEOTIDE SEQUENCE</scope>
    <source>
        <strain evidence="10">CHK190-19873</strain>
    </source>
</reference>
<dbReference type="InterPro" id="IPR011006">
    <property type="entry name" value="CheY-like_superfamily"/>
</dbReference>
<dbReference type="PANTHER" id="PTHR48111:SF73">
    <property type="entry name" value="ALKALINE PHOSPHATASE SYNTHESIS TRANSCRIPTIONAL REGULATORY PROTEIN PHOP"/>
    <property type="match status" value="1"/>
</dbReference>
<dbReference type="Gene3D" id="1.10.10.10">
    <property type="entry name" value="Winged helix-like DNA-binding domain superfamily/Winged helix DNA-binding domain"/>
    <property type="match status" value="1"/>
</dbReference>
<dbReference type="SUPFAM" id="SSF52172">
    <property type="entry name" value="CheY-like"/>
    <property type="match status" value="1"/>
</dbReference>
<dbReference type="PROSITE" id="PS51755">
    <property type="entry name" value="OMPR_PHOB"/>
    <property type="match status" value="1"/>
</dbReference>
<dbReference type="GO" id="GO:0000156">
    <property type="term" value="F:phosphorelay response regulator activity"/>
    <property type="evidence" value="ECO:0007669"/>
    <property type="project" value="TreeGrafter"/>
</dbReference>
<dbReference type="GO" id="GO:0005829">
    <property type="term" value="C:cytosol"/>
    <property type="evidence" value="ECO:0007669"/>
    <property type="project" value="TreeGrafter"/>
</dbReference>
<dbReference type="Pfam" id="PF00072">
    <property type="entry name" value="Response_reg"/>
    <property type="match status" value="1"/>
</dbReference>
<evidence type="ECO:0000256" key="7">
    <source>
        <dbReference type="PROSITE-ProRule" id="PRU01091"/>
    </source>
</evidence>
<comment type="caution">
    <text evidence="10">The sequence shown here is derived from an EMBL/GenBank/DDBJ whole genome shotgun (WGS) entry which is preliminary data.</text>
</comment>
<evidence type="ECO:0000313" key="11">
    <source>
        <dbReference type="Proteomes" id="UP000823935"/>
    </source>
</evidence>
<feature type="DNA-binding region" description="OmpR/PhoB-type" evidence="7">
    <location>
        <begin position="127"/>
        <end position="226"/>
    </location>
</feature>
<keyword evidence="3 7" id="KW-0238">DNA-binding</keyword>